<comment type="similarity">
    <text evidence="2">Belongs to the EMC1 family.</text>
</comment>
<keyword evidence="9" id="KW-0325">Glycoprotein</keyword>
<evidence type="ECO:0000313" key="12">
    <source>
        <dbReference type="EMBL" id="ODV97254.1"/>
    </source>
</evidence>
<dbReference type="OrthoDB" id="28092at2759"/>
<evidence type="ECO:0000256" key="7">
    <source>
        <dbReference type="ARBA" id="ARBA00022989"/>
    </source>
</evidence>
<evidence type="ECO:0000256" key="9">
    <source>
        <dbReference type="ARBA" id="ARBA00023180"/>
    </source>
</evidence>
<dbReference type="AlphaFoldDB" id="A0A1E4TZU1"/>
<evidence type="ECO:0000256" key="2">
    <source>
        <dbReference type="ARBA" id="ARBA00007904"/>
    </source>
</evidence>
<evidence type="ECO:0000256" key="8">
    <source>
        <dbReference type="ARBA" id="ARBA00023136"/>
    </source>
</evidence>
<keyword evidence="5 10" id="KW-0732">Signal</keyword>
<keyword evidence="13" id="KW-1185">Reference proteome</keyword>
<organism evidence="12 13">
    <name type="scientific">Pachysolen tannophilus NRRL Y-2460</name>
    <dbReference type="NCBI Taxonomy" id="669874"/>
    <lineage>
        <taxon>Eukaryota</taxon>
        <taxon>Fungi</taxon>
        <taxon>Dikarya</taxon>
        <taxon>Ascomycota</taxon>
        <taxon>Saccharomycotina</taxon>
        <taxon>Pichiomycetes</taxon>
        <taxon>Pachysolenaceae</taxon>
        <taxon>Pachysolen</taxon>
    </lineage>
</organism>
<keyword evidence="6" id="KW-0256">Endoplasmic reticulum</keyword>
<evidence type="ECO:0000256" key="10">
    <source>
        <dbReference type="SAM" id="SignalP"/>
    </source>
</evidence>
<evidence type="ECO:0000256" key="1">
    <source>
        <dbReference type="ARBA" id="ARBA00004115"/>
    </source>
</evidence>
<name>A0A1E4TZU1_PACTA</name>
<dbReference type="InterPro" id="IPR026895">
    <property type="entry name" value="EMC1"/>
</dbReference>
<dbReference type="InterPro" id="IPR011678">
    <property type="entry name" value="EMC1_C"/>
</dbReference>
<feature type="chain" id="PRO_5009163420" description="ER membrane protein complex subunit 1" evidence="10">
    <location>
        <begin position="21"/>
        <end position="870"/>
    </location>
</feature>
<evidence type="ECO:0000259" key="11">
    <source>
        <dbReference type="Pfam" id="PF07774"/>
    </source>
</evidence>
<dbReference type="GO" id="GO:0034975">
    <property type="term" value="P:protein folding in endoplasmic reticulum"/>
    <property type="evidence" value="ECO:0007669"/>
    <property type="project" value="TreeGrafter"/>
</dbReference>
<dbReference type="Pfam" id="PF07774">
    <property type="entry name" value="EMC1_C"/>
    <property type="match status" value="1"/>
</dbReference>
<evidence type="ECO:0000256" key="4">
    <source>
        <dbReference type="ARBA" id="ARBA00022692"/>
    </source>
</evidence>
<dbReference type="EMBL" id="KV454012">
    <property type="protein sequence ID" value="ODV97254.1"/>
    <property type="molecule type" value="Genomic_DNA"/>
</dbReference>
<gene>
    <name evidence="12" type="ORF">PACTADRAFT_1825</name>
</gene>
<proteinExistence type="inferred from homology"/>
<keyword evidence="7" id="KW-1133">Transmembrane helix</keyword>
<dbReference type="STRING" id="669874.A0A1E4TZU1"/>
<evidence type="ECO:0000256" key="6">
    <source>
        <dbReference type="ARBA" id="ARBA00022824"/>
    </source>
</evidence>
<feature type="domain" description="ER membrane protein complex subunit 1 C-terminal" evidence="11">
    <location>
        <begin position="646"/>
        <end position="868"/>
    </location>
</feature>
<evidence type="ECO:0000256" key="5">
    <source>
        <dbReference type="ARBA" id="ARBA00022729"/>
    </source>
</evidence>
<dbReference type="PANTHER" id="PTHR21573">
    <property type="entry name" value="ER MEMBRANE PROTEIN COMPLEX SUBUNIT 1"/>
    <property type="match status" value="1"/>
</dbReference>
<comment type="subcellular location">
    <subcellularLocation>
        <location evidence="1">Endoplasmic reticulum membrane</location>
        <topology evidence="1">Single-pass type I membrane protein</topology>
    </subcellularLocation>
</comment>
<accession>A0A1E4TZU1</accession>
<protein>
    <recommendedName>
        <fullName evidence="3">ER membrane protein complex subunit 1</fullName>
    </recommendedName>
</protein>
<sequence length="870" mass="99764">MKCWLSILLLVALVIIPINAIYDDELFRIDWQQSQVGNFINGPIVVNNEIITAVTDSKLFVGLDKRGILWRYDLSGEINNSGAANLVNFNDNYLVLGLNRVQGGFKLKIFGIDGLLVKEIVQPGIILNLFNLGNGNLLVISDDRVIMLDKNLKIFKEKELKFEDNNNDIKISILNNEELHLFCGNEEIILSQELELISIKKSVFESTAIKQIIGNKILLNNRNLYQFGSKSPIHAKVEALIDESNFVTSAVGTLICKSLSAINFELDISNNLKYDIVDSNIILYNWNTINVYDAETGVELNTINGSIPDFKNLKKLTTILKNDLILTVAEYFDKEIKLFENNKLVWSRDESLSNITDYTIISEHEDLSVATKELEHEENSFFINAYFYRLKSDLLKLFSKQNKVDKFDDNSKLNYFGFNKKLIILTSNNKLFAFRTERNANNDQLLWKVQLDDVYSKVESSNDLIYLFSSSTVTTVDPLNGKVTEIKRFDKKIEKIMKIDDIFYLRLKDEQNLTIIDQTQQILEPEYIIELKNNNTLVEGSIIKGTEQVKTWSYEIDSTFEEIVSLTARQDNKNENIASVGIVLGDGKVLYKYLYPNLATLAIYNHKEKSLSINLINILTGEFLFTNNHENEEIHKEEFNINVIYDENFIIYSYFSLLPTPDQKIVVIDMFESLTPNVRYSEEGRLLSSFNETILPEISTKSFIFPEKIKSLIVSRTRFGVTTKAILALLYNGQIVSIPKFLLNSRRVDMNRDLTATEKQEFMMMSYNPVIPFYDQAAVTNLRNLMIIENIDKSFEELVSTPTNLESTSIVCSVDYDIYCTRIQPSLQFDLLGNGFDKLKLIGTILVLCVGVFISQPMMKNKRLRALWEI</sequence>
<dbReference type="PANTHER" id="PTHR21573:SF0">
    <property type="entry name" value="ER MEMBRANE PROTEIN COMPLEX SUBUNIT 1"/>
    <property type="match status" value="1"/>
</dbReference>
<evidence type="ECO:0000313" key="13">
    <source>
        <dbReference type="Proteomes" id="UP000094236"/>
    </source>
</evidence>
<dbReference type="GO" id="GO:0072546">
    <property type="term" value="C:EMC complex"/>
    <property type="evidence" value="ECO:0007669"/>
    <property type="project" value="InterPro"/>
</dbReference>
<dbReference type="Proteomes" id="UP000094236">
    <property type="component" value="Unassembled WGS sequence"/>
</dbReference>
<keyword evidence="8" id="KW-0472">Membrane</keyword>
<evidence type="ECO:0000256" key="3">
    <source>
        <dbReference type="ARBA" id="ARBA00020824"/>
    </source>
</evidence>
<reference evidence="13" key="1">
    <citation type="submission" date="2016-05" db="EMBL/GenBank/DDBJ databases">
        <title>Comparative genomics of biotechnologically important yeasts.</title>
        <authorList>
            <consortium name="DOE Joint Genome Institute"/>
            <person name="Riley R."/>
            <person name="Haridas S."/>
            <person name="Wolfe K.H."/>
            <person name="Lopes M.R."/>
            <person name="Hittinger C.T."/>
            <person name="Goker M."/>
            <person name="Salamov A."/>
            <person name="Wisecaver J."/>
            <person name="Long T.M."/>
            <person name="Aerts A.L."/>
            <person name="Barry K."/>
            <person name="Choi C."/>
            <person name="Clum A."/>
            <person name="Coughlan A.Y."/>
            <person name="Deshpande S."/>
            <person name="Douglass A.P."/>
            <person name="Hanson S.J."/>
            <person name="Klenk H.-P."/>
            <person name="Labutti K."/>
            <person name="Lapidus A."/>
            <person name="Lindquist E."/>
            <person name="Lipzen A."/>
            <person name="Meier-Kolthoff J.P."/>
            <person name="Ohm R.A."/>
            <person name="Otillar R.P."/>
            <person name="Pangilinan J."/>
            <person name="Peng Y."/>
            <person name="Rokas A."/>
            <person name="Rosa C.A."/>
            <person name="Scheuner C."/>
            <person name="Sibirny A.A."/>
            <person name="Slot J.C."/>
            <person name="Stielow J.B."/>
            <person name="Sun H."/>
            <person name="Kurtzman C.P."/>
            <person name="Blackwell M."/>
            <person name="Grigoriev I.V."/>
            <person name="Jeffries T.W."/>
        </authorList>
    </citation>
    <scope>NUCLEOTIDE SEQUENCE [LARGE SCALE GENOMIC DNA]</scope>
    <source>
        <strain evidence="13">NRRL Y-2460</strain>
    </source>
</reference>
<feature type="signal peptide" evidence="10">
    <location>
        <begin position="1"/>
        <end position="20"/>
    </location>
</feature>
<keyword evidence="4" id="KW-0812">Transmembrane</keyword>